<evidence type="ECO:0000256" key="1">
    <source>
        <dbReference type="ARBA" id="ARBA00022723"/>
    </source>
</evidence>
<dbReference type="GO" id="GO:0003677">
    <property type="term" value="F:DNA binding"/>
    <property type="evidence" value="ECO:0007669"/>
    <property type="project" value="UniProtKB-UniRule"/>
</dbReference>
<keyword evidence="1" id="KW-0479">Metal-binding</keyword>
<dbReference type="InterPro" id="IPR052958">
    <property type="entry name" value="IFN-induced_PKR_regulator"/>
</dbReference>
<evidence type="ECO:0000256" key="2">
    <source>
        <dbReference type="ARBA" id="ARBA00022771"/>
    </source>
</evidence>
<evidence type="ECO:0000256" key="6">
    <source>
        <dbReference type="SAM" id="MobiDB-lite"/>
    </source>
</evidence>
<keyword evidence="9" id="KW-1185">Reference proteome</keyword>
<dbReference type="PANTHER" id="PTHR46289">
    <property type="entry name" value="52 KDA REPRESSOR OF THE INHIBITOR OF THE PROTEIN KINASE-LIKE PROTEIN-RELATED"/>
    <property type="match status" value="1"/>
</dbReference>
<feature type="compositionally biased region" description="Low complexity" evidence="6">
    <location>
        <begin position="16"/>
        <end position="33"/>
    </location>
</feature>
<dbReference type="GeneTree" id="ENSGT00530000063516"/>
<evidence type="ECO:0000256" key="4">
    <source>
        <dbReference type="ARBA" id="ARBA00023125"/>
    </source>
</evidence>
<proteinExistence type="predicted"/>
<dbReference type="HOGENOM" id="CLU_023409_0_0_1"/>
<reference evidence="8" key="3">
    <citation type="submission" date="2025-09" db="UniProtKB">
        <authorList>
            <consortium name="Ensembl"/>
        </authorList>
    </citation>
    <scope>IDENTIFICATION</scope>
</reference>
<protein>
    <submittedName>
        <fullName evidence="8">THAP domain containing 12</fullName>
    </submittedName>
</protein>
<keyword evidence="3" id="KW-0862">Zinc</keyword>
<organism evidence="8 9">
    <name type="scientific">Taeniopygia guttata</name>
    <name type="common">Zebra finch</name>
    <name type="synonym">Poephila guttata</name>
    <dbReference type="NCBI Taxonomy" id="59729"/>
    <lineage>
        <taxon>Eukaryota</taxon>
        <taxon>Metazoa</taxon>
        <taxon>Chordata</taxon>
        <taxon>Craniata</taxon>
        <taxon>Vertebrata</taxon>
        <taxon>Euteleostomi</taxon>
        <taxon>Archelosauria</taxon>
        <taxon>Archosauria</taxon>
        <taxon>Dinosauria</taxon>
        <taxon>Saurischia</taxon>
        <taxon>Theropoda</taxon>
        <taxon>Coelurosauria</taxon>
        <taxon>Aves</taxon>
        <taxon>Neognathae</taxon>
        <taxon>Neoaves</taxon>
        <taxon>Telluraves</taxon>
        <taxon>Australaves</taxon>
        <taxon>Passeriformes</taxon>
        <taxon>Passeroidea</taxon>
        <taxon>Estrildidae</taxon>
        <taxon>Estrildinae</taxon>
        <taxon>Taeniopygia</taxon>
    </lineage>
</organism>
<feature type="compositionally biased region" description="Low complexity" evidence="6">
    <location>
        <begin position="255"/>
        <end position="269"/>
    </location>
</feature>
<feature type="region of interest" description="Disordered" evidence="6">
    <location>
        <begin position="1"/>
        <end position="71"/>
    </location>
</feature>
<name>H0ZTM0_TAEGU</name>
<sequence>MDTQAHTQTHRHTQTHTHTQTRNPHAAPATRACAPPPPPLPARTRGAVPAAAARGAVWEGGGPGPAECGAESSRPLTALWSRFPPGLPSGRRRHLLLLHPTHAPSPPAPLPPARRFKGAAAPAGGTMPNFCAAPNCTRKSTQSDLAFFRFPRDPARCQRWVENCRRADLEDKTPDQLNKHYRLCAKHFETSMICRSSPYRTVLRDNAVPTIFDLTSHLNNPHSRHRKRIKELSEDEIRTLKQQKIDDAFERKQATQESNENNEQNTVSEEGGEEQEEKVVPLTLEERENKDYLKSLFEILILMGKQNIPLFGHNVDELPEGIFTSDNFQALLEYRINGGDEVLRKRFEMTAVNLEYCSKTQQKQMLEICENCVREETLREDNDEKGNELKKICRSQWTGRHDTFEVLVDLLQALVLCLDAVSSDFSVRWNNFIVGRAFVLSSALTDFDFIVTIVIMKNVLSFTRAFGKNLQGQTSDVFFAAGSLTAVLHSLNEVMENIEVYHEFWFEEATNLATKLDVQIKLPGKFRRAQQGNFDPDMTSENYYKEILSVPTIEHIIQELKDIFSEQHLKALKCLSLVPSVMGQLKFNTSEEHHADMFKNDLPNPDTLSAELHCWRIKWKHRGKDIELPATIYEALHLPDIKFFPNVYALLKVLCLLPLMKVENEKYGAGRKRLKAYLRNTLTGQRSSNLALLNINLDIKHDLDLMVDTYIKLYPDKVEFQDCIPSNNSEVTNDA</sequence>
<evidence type="ECO:0000313" key="8">
    <source>
        <dbReference type="Ensembl" id="ENSTGUP00000013966.2"/>
    </source>
</evidence>
<evidence type="ECO:0000259" key="7">
    <source>
        <dbReference type="PROSITE" id="PS50950"/>
    </source>
</evidence>
<dbReference type="Proteomes" id="UP000007754">
    <property type="component" value="Chromosome 1"/>
</dbReference>
<dbReference type="PANTHER" id="PTHR46289:SF16">
    <property type="entry name" value="52 KDA REPRESSOR OF THE INHIBITOR OF THE PROTEIN KINASE"/>
    <property type="match status" value="1"/>
</dbReference>
<dbReference type="SMART" id="SM00692">
    <property type="entry name" value="DM3"/>
    <property type="match status" value="1"/>
</dbReference>
<dbReference type="PROSITE" id="PS50950">
    <property type="entry name" value="ZF_THAP"/>
    <property type="match status" value="1"/>
</dbReference>
<evidence type="ECO:0000313" key="9">
    <source>
        <dbReference type="Proteomes" id="UP000007754"/>
    </source>
</evidence>
<accession>H0ZTM0</accession>
<feature type="region of interest" description="Disordered" evidence="6">
    <location>
        <begin position="250"/>
        <end position="280"/>
    </location>
</feature>
<gene>
    <name evidence="8" type="primary">THAP12</name>
</gene>
<dbReference type="GO" id="GO:0008270">
    <property type="term" value="F:zinc ion binding"/>
    <property type="evidence" value="ECO:0007669"/>
    <property type="project" value="UniProtKB-KW"/>
</dbReference>
<feature type="domain" description="THAP-type" evidence="7">
    <location>
        <begin position="127"/>
        <end position="212"/>
    </location>
</feature>
<dbReference type="AlphaFoldDB" id="H0ZTM0"/>
<dbReference type="Pfam" id="PF05485">
    <property type="entry name" value="THAP"/>
    <property type="match status" value="1"/>
</dbReference>
<evidence type="ECO:0000256" key="5">
    <source>
        <dbReference type="PROSITE-ProRule" id="PRU00309"/>
    </source>
</evidence>
<dbReference type="SMART" id="SM00980">
    <property type="entry name" value="THAP"/>
    <property type="match status" value="1"/>
</dbReference>
<dbReference type="STRING" id="59729.ENSTGUP00000018701"/>
<keyword evidence="2 5" id="KW-0863">Zinc-finger</keyword>
<evidence type="ECO:0000256" key="3">
    <source>
        <dbReference type="ARBA" id="ARBA00022833"/>
    </source>
</evidence>
<keyword evidence="4 5" id="KW-0238">DNA-binding</keyword>
<dbReference type="SUPFAM" id="SSF57716">
    <property type="entry name" value="Glucocorticoid receptor-like (DNA-binding domain)"/>
    <property type="match status" value="1"/>
</dbReference>
<reference evidence="8 9" key="1">
    <citation type="journal article" date="2010" name="Nature">
        <title>The genome of a songbird.</title>
        <authorList>
            <person name="Warren W.C."/>
            <person name="Clayton D.F."/>
            <person name="Ellegren H."/>
            <person name="Arnold A.P."/>
            <person name="Hillier L.W."/>
            <person name="Kunstner A."/>
            <person name="Searle S."/>
            <person name="White S."/>
            <person name="Vilella A.J."/>
            <person name="Fairley S."/>
            <person name="Heger A."/>
            <person name="Kong L."/>
            <person name="Ponting C.P."/>
            <person name="Jarvis E.D."/>
            <person name="Mello C.V."/>
            <person name="Minx P."/>
            <person name="Lovell P."/>
            <person name="Velho T.A."/>
            <person name="Ferris M."/>
            <person name="Balakrishnan C.N."/>
            <person name="Sinha S."/>
            <person name="Blatti C."/>
            <person name="London S.E."/>
            <person name="Li Y."/>
            <person name="Lin Y.C."/>
            <person name="George J."/>
            <person name="Sweedler J."/>
            <person name="Southey B."/>
            <person name="Gunaratne P."/>
            <person name="Watson M."/>
            <person name="Nam K."/>
            <person name="Backstrom N."/>
            <person name="Smeds L."/>
            <person name="Nabholz B."/>
            <person name="Itoh Y."/>
            <person name="Whitney O."/>
            <person name="Pfenning A.R."/>
            <person name="Howard J."/>
            <person name="Volker M."/>
            <person name="Skinner B.M."/>
            <person name="Griffin D.K."/>
            <person name="Ye L."/>
            <person name="McLaren W.M."/>
            <person name="Flicek P."/>
            <person name="Quesada V."/>
            <person name="Velasco G."/>
            <person name="Lopez-Otin C."/>
            <person name="Puente X.S."/>
            <person name="Olender T."/>
            <person name="Lancet D."/>
            <person name="Smit A.F."/>
            <person name="Hubley R."/>
            <person name="Konkel M.K."/>
            <person name="Walker J.A."/>
            <person name="Batzer M.A."/>
            <person name="Gu W."/>
            <person name="Pollock D.D."/>
            <person name="Chen L."/>
            <person name="Cheng Z."/>
            <person name="Eichler E.E."/>
            <person name="Stapley J."/>
            <person name="Slate J."/>
            <person name="Ekblom R."/>
            <person name="Birkhead T."/>
            <person name="Burke T."/>
            <person name="Burt D."/>
            <person name="Scharff C."/>
            <person name="Adam I."/>
            <person name="Richard H."/>
            <person name="Sultan M."/>
            <person name="Soldatov A."/>
            <person name="Lehrach H."/>
            <person name="Edwards S.V."/>
            <person name="Yang S.P."/>
            <person name="Li X."/>
            <person name="Graves T."/>
            <person name="Fulton L."/>
            <person name="Nelson J."/>
            <person name="Chinwalla A."/>
            <person name="Hou S."/>
            <person name="Mardis E.R."/>
            <person name="Wilson R.K."/>
        </authorList>
    </citation>
    <scope>NUCLEOTIDE SEQUENCE [LARGE SCALE GENOMIC DNA]</scope>
</reference>
<dbReference type="InterPro" id="IPR006612">
    <property type="entry name" value="THAP_Znf"/>
</dbReference>
<dbReference type="Ensembl" id="ENSTGUT00000014125.2">
    <property type="protein sequence ID" value="ENSTGUP00000013966.2"/>
    <property type="gene ID" value="ENSTGUG00000013565.2"/>
</dbReference>
<feature type="compositionally biased region" description="Low complexity" evidence="6">
    <location>
        <begin position="42"/>
        <end position="57"/>
    </location>
</feature>
<reference evidence="8" key="2">
    <citation type="submission" date="2025-08" db="UniProtKB">
        <authorList>
            <consortium name="Ensembl"/>
        </authorList>
    </citation>
    <scope>IDENTIFICATION</scope>
</reference>